<dbReference type="Gene3D" id="1.20.190.20">
    <property type="entry name" value="14-3-3 domain"/>
    <property type="match status" value="1"/>
</dbReference>
<dbReference type="PIRSF" id="PIRSF000868">
    <property type="entry name" value="14-3-3"/>
    <property type="match status" value="1"/>
</dbReference>
<dbReference type="eggNOG" id="KOG0841">
    <property type="taxonomic scope" value="Eukaryota"/>
</dbReference>
<dbReference type="OMA" id="DETCHEV"/>
<keyword evidence="5" id="KW-1185">Reference proteome</keyword>
<protein>
    <recommendedName>
        <fullName evidence="3">14-3-3 domain-containing protein</fullName>
    </recommendedName>
</protein>
<dbReference type="InterPro" id="IPR000308">
    <property type="entry name" value="14-3-3"/>
</dbReference>
<dbReference type="OrthoDB" id="10260625at2759"/>
<dbReference type="SUPFAM" id="SSF48445">
    <property type="entry name" value="14-3-3 protein"/>
    <property type="match status" value="1"/>
</dbReference>
<organism evidence="4">
    <name type="scientific">Amphimedon queenslandica</name>
    <name type="common">Sponge</name>
    <dbReference type="NCBI Taxonomy" id="400682"/>
    <lineage>
        <taxon>Eukaryota</taxon>
        <taxon>Metazoa</taxon>
        <taxon>Porifera</taxon>
        <taxon>Demospongiae</taxon>
        <taxon>Heteroscleromorpha</taxon>
        <taxon>Haplosclerida</taxon>
        <taxon>Niphatidae</taxon>
        <taxon>Amphimedon</taxon>
    </lineage>
</organism>
<name>A0A1X7UN56_AMPQE</name>
<dbReference type="Proteomes" id="UP000007879">
    <property type="component" value="Unassembled WGS sequence"/>
</dbReference>
<feature type="site" description="Interaction with phosphoserine on interacting protein" evidence="2">
    <location>
        <position position="58"/>
    </location>
</feature>
<dbReference type="SMART" id="SM00101">
    <property type="entry name" value="14_3_3"/>
    <property type="match status" value="1"/>
</dbReference>
<evidence type="ECO:0000313" key="5">
    <source>
        <dbReference type="Proteomes" id="UP000007879"/>
    </source>
</evidence>
<dbReference type="Pfam" id="PF00244">
    <property type="entry name" value="14-3-3"/>
    <property type="match status" value="1"/>
</dbReference>
<evidence type="ECO:0000313" key="4">
    <source>
        <dbReference type="EnsemblMetazoa" id="Aqu2.1.29081_001"/>
    </source>
</evidence>
<dbReference type="InterPro" id="IPR036815">
    <property type="entry name" value="14-3-3_dom_sf"/>
</dbReference>
<dbReference type="PANTHER" id="PTHR18860">
    <property type="entry name" value="14-3-3 PROTEIN"/>
    <property type="match status" value="1"/>
</dbReference>
<reference evidence="4" key="2">
    <citation type="submission" date="2017-05" db="UniProtKB">
        <authorList>
            <consortium name="EnsemblMetazoa"/>
        </authorList>
    </citation>
    <scope>IDENTIFICATION</scope>
</reference>
<dbReference type="KEGG" id="aqu:100633472"/>
<proteinExistence type="inferred from homology"/>
<dbReference type="EnsemblMetazoa" id="Aqu2.1.29081_001">
    <property type="protein sequence ID" value="Aqu2.1.29081_001"/>
    <property type="gene ID" value="Aqu2.1.29081"/>
</dbReference>
<evidence type="ECO:0000259" key="3">
    <source>
        <dbReference type="SMART" id="SM00101"/>
    </source>
</evidence>
<dbReference type="PRINTS" id="PR00305">
    <property type="entry name" value="1433ZETA"/>
</dbReference>
<evidence type="ECO:0000256" key="1">
    <source>
        <dbReference type="ARBA" id="ARBA00006141"/>
    </source>
</evidence>
<dbReference type="EnsemblMetazoa" id="XM_003387265.3">
    <property type="protein sequence ID" value="XP_003387313.1"/>
    <property type="gene ID" value="LOC100633472"/>
</dbReference>
<dbReference type="PROSITE" id="PS00797">
    <property type="entry name" value="1433_2"/>
    <property type="match status" value="1"/>
</dbReference>
<feature type="site" description="Interaction with phosphoserine on interacting protein" evidence="2">
    <location>
        <position position="132"/>
    </location>
</feature>
<dbReference type="FunFam" id="1.20.190.20:FF:000001">
    <property type="entry name" value="14-3-3 gamma 1"/>
    <property type="match status" value="1"/>
</dbReference>
<reference evidence="5" key="1">
    <citation type="journal article" date="2010" name="Nature">
        <title>The Amphimedon queenslandica genome and the evolution of animal complexity.</title>
        <authorList>
            <person name="Srivastava M."/>
            <person name="Simakov O."/>
            <person name="Chapman J."/>
            <person name="Fahey B."/>
            <person name="Gauthier M.E."/>
            <person name="Mitros T."/>
            <person name="Richards G.S."/>
            <person name="Conaco C."/>
            <person name="Dacre M."/>
            <person name="Hellsten U."/>
            <person name="Larroux C."/>
            <person name="Putnam N.H."/>
            <person name="Stanke M."/>
            <person name="Adamska M."/>
            <person name="Darling A."/>
            <person name="Degnan S.M."/>
            <person name="Oakley T.H."/>
            <person name="Plachetzki D.C."/>
            <person name="Zhai Y."/>
            <person name="Adamski M."/>
            <person name="Calcino A."/>
            <person name="Cummins S.F."/>
            <person name="Goodstein D.M."/>
            <person name="Harris C."/>
            <person name="Jackson D.J."/>
            <person name="Leys S.P."/>
            <person name="Shu S."/>
            <person name="Woodcroft B.J."/>
            <person name="Vervoort M."/>
            <person name="Kosik K.S."/>
            <person name="Manning G."/>
            <person name="Degnan B.M."/>
            <person name="Rokhsar D.S."/>
        </authorList>
    </citation>
    <scope>NUCLEOTIDE SEQUENCE [LARGE SCALE GENOMIC DNA]</scope>
</reference>
<dbReference type="InterPro" id="IPR023410">
    <property type="entry name" value="14-3-3_domain"/>
</dbReference>
<dbReference type="InterPro" id="IPR023409">
    <property type="entry name" value="14-3-3_CS"/>
</dbReference>
<gene>
    <name evidence="4" type="primary">100633472</name>
</gene>
<comment type="similarity">
    <text evidence="1">Belongs to the 14-3-3 family.</text>
</comment>
<feature type="domain" description="14-3-3" evidence="3">
    <location>
        <begin position="5"/>
        <end position="249"/>
    </location>
</feature>
<dbReference type="InParanoid" id="A0A1X7UN56"/>
<dbReference type="AlphaFoldDB" id="A0A1X7UN56"/>
<sequence length="249" mass="28620">MSEEADVLLSKAKLAEQSERYEDMVQFMKEFVELKKRIAPEERNLLSVAFKNVVGARRSSWRVVSSIIAKTNDEGKSKLAEAYKSKIEKELDETCHEVLKLLDEKLIKQAEEEEDAKEEAVFYLKMKGDYYRYLSEVKTGDDKEKVVENADNAYKKASELAAEKLPTTNPIRLGLALNYSVFHYEIKQSCKEACDLAKKAFDDSIAELDQLQDDTYKDSTLIMQLLRDNLTLWTSENDSKDDKDDEEGK</sequence>
<dbReference type="FunCoup" id="A0A1X7UN56">
    <property type="interactions" value="619"/>
</dbReference>
<accession>A0A1X7UN56</accession>
<dbReference type="STRING" id="400682.A0A1X7UN56"/>
<evidence type="ECO:0000256" key="2">
    <source>
        <dbReference type="PIRSR" id="PIRSR000868-1"/>
    </source>
</evidence>
<dbReference type="CDD" id="cd08774">
    <property type="entry name" value="14-3-3"/>
    <property type="match status" value="1"/>
</dbReference>